<dbReference type="SUPFAM" id="SSF56281">
    <property type="entry name" value="Metallo-hydrolase/oxidoreductase"/>
    <property type="match status" value="1"/>
</dbReference>
<protein>
    <submittedName>
        <fullName evidence="2">MBL fold metallo-hydrolase</fullName>
    </submittedName>
</protein>
<reference evidence="2 3" key="1">
    <citation type="submission" date="2018-06" db="EMBL/GenBank/DDBJ databases">
        <authorList>
            <person name="Feng T."/>
            <person name="Jeon C.O."/>
        </authorList>
    </citation>
    <scope>NUCLEOTIDE SEQUENCE [LARGE SCALE GENOMIC DNA]</scope>
    <source>
        <strain evidence="2 3">S23</strain>
    </source>
</reference>
<dbReference type="InterPro" id="IPR036866">
    <property type="entry name" value="RibonucZ/Hydroxyglut_hydro"/>
</dbReference>
<evidence type="ECO:0000313" key="2">
    <source>
        <dbReference type="EMBL" id="RDK11971.1"/>
    </source>
</evidence>
<proteinExistence type="predicted"/>
<dbReference type="AlphaFoldDB" id="A0A370P281"/>
<sequence>MTACISAGAQQKPIASTPSKLSYETLVTDGLPRASGAKLPTGEGIVSSPITSVLIFGSTDALLVDPPFSIEQTRQVIDWISRSGKHLKYIYSTHGHGDHWFGTKQILDRFPEAIPYAMPDSIAMMRQQATEGRQKIFDKDFPGQIGDTPVLARPMPAGGLDLEGNSILAIDIGHTDTDATTVLYVPSMQLVAAGDSVYNGAHQYLLEGGKGGLDAWLLALDKIEALKPSIVIAGHKNKALPDDPRTIGETRQYILDAKRLLSAKLTPLDYYKQMLALHPTRINPGPLWYSGVGLLSGVSLIGGQDANKSASVSK</sequence>
<evidence type="ECO:0000259" key="1">
    <source>
        <dbReference type="SMART" id="SM00849"/>
    </source>
</evidence>
<name>A0A370P281_9BURK</name>
<dbReference type="Pfam" id="PF00753">
    <property type="entry name" value="Lactamase_B"/>
    <property type="match status" value="1"/>
</dbReference>
<dbReference type="EMBL" id="QKWJ01000002">
    <property type="protein sequence ID" value="RDK11971.1"/>
    <property type="molecule type" value="Genomic_DNA"/>
</dbReference>
<dbReference type="PANTHER" id="PTHR42951:SF14">
    <property type="entry name" value="METALLO-BETA-LACTAMASE SUPERFAMILY PROTEIN"/>
    <property type="match status" value="1"/>
</dbReference>
<dbReference type="InterPro" id="IPR050855">
    <property type="entry name" value="NDM-1-like"/>
</dbReference>
<gene>
    <name evidence="2" type="ORF">DN412_03115</name>
</gene>
<dbReference type="GO" id="GO:0016787">
    <property type="term" value="F:hydrolase activity"/>
    <property type="evidence" value="ECO:0007669"/>
    <property type="project" value="UniProtKB-KW"/>
</dbReference>
<dbReference type="Proteomes" id="UP000255165">
    <property type="component" value="Unassembled WGS sequence"/>
</dbReference>
<keyword evidence="3" id="KW-1185">Reference proteome</keyword>
<comment type="caution">
    <text evidence="2">The sequence shown here is derived from an EMBL/GenBank/DDBJ whole genome shotgun (WGS) entry which is preliminary data.</text>
</comment>
<evidence type="ECO:0000313" key="3">
    <source>
        <dbReference type="Proteomes" id="UP000255165"/>
    </source>
</evidence>
<organism evidence="2 3">
    <name type="scientific">Cupriavidus lacunae</name>
    <dbReference type="NCBI Taxonomy" id="2666307"/>
    <lineage>
        <taxon>Bacteria</taxon>
        <taxon>Pseudomonadati</taxon>
        <taxon>Pseudomonadota</taxon>
        <taxon>Betaproteobacteria</taxon>
        <taxon>Burkholderiales</taxon>
        <taxon>Burkholderiaceae</taxon>
        <taxon>Cupriavidus</taxon>
    </lineage>
</organism>
<dbReference type="SMART" id="SM00849">
    <property type="entry name" value="Lactamase_B"/>
    <property type="match status" value="1"/>
</dbReference>
<feature type="domain" description="Metallo-beta-lactamase" evidence="1">
    <location>
        <begin position="49"/>
        <end position="235"/>
    </location>
</feature>
<accession>A0A370P281</accession>
<dbReference type="PANTHER" id="PTHR42951">
    <property type="entry name" value="METALLO-BETA-LACTAMASE DOMAIN-CONTAINING"/>
    <property type="match status" value="1"/>
</dbReference>
<keyword evidence="2" id="KW-0378">Hydrolase</keyword>
<dbReference type="Gene3D" id="3.60.15.10">
    <property type="entry name" value="Ribonuclease Z/Hydroxyacylglutathione hydrolase-like"/>
    <property type="match status" value="1"/>
</dbReference>
<dbReference type="InterPro" id="IPR001279">
    <property type="entry name" value="Metallo-B-lactamas"/>
</dbReference>
<dbReference type="CDD" id="cd07739">
    <property type="entry name" value="metallo-hydrolase-like_MBL-fold"/>
    <property type="match status" value="1"/>
</dbReference>